<feature type="region of interest" description="Disordered" evidence="1">
    <location>
        <begin position="1"/>
        <end position="26"/>
    </location>
</feature>
<dbReference type="Proteomes" id="UP001454036">
    <property type="component" value="Unassembled WGS sequence"/>
</dbReference>
<reference evidence="3 4" key="1">
    <citation type="submission" date="2024-01" db="EMBL/GenBank/DDBJ databases">
        <title>The complete chloroplast genome sequence of Lithospermum erythrorhizon: insights into the phylogenetic relationship among Boraginaceae species and the maternal lineages of purple gromwells.</title>
        <authorList>
            <person name="Okada T."/>
            <person name="Watanabe K."/>
        </authorList>
    </citation>
    <scope>NUCLEOTIDE SEQUENCE [LARGE SCALE GENOMIC DNA]</scope>
</reference>
<evidence type="ECO:0000313" key="4">
    <source>
        <dbReference type="Proteomes" id="UP001454036"/>
    </source>
</evidence>
<evidence type="ECO:0000256" key="1">
    <source>
        <dbReference type="SAM" id="MobiDB-lite"/>
    </source>
</evidence>
<feature type="compositionally biased region" description="Low complexity" evidence="1">
    <location>
        <begin position="648"/>
        <end position="658"/>
    </location>
</feature>
<evidence type="ECO:0000259" key="2">
    <source>
        <dbReference type="Pfam" id="PF11331"/>
    </source>
</evidence>
<protein>
    <recommendedName>
        <fullName evidence="2">Probable zinc-ribbon domain-containing protein</fullName>
    </recommendedName>
</protein>
<keyword evidence="4" id="KW-1185">Reference proteome</keyword>
<evidence type="ECO:0000313" key="3">
    <source>
        <dbReference type="EMBL" id="GAA0158998.1"/>
    </source>
</evidence>
<comment type="caution">
    <text evidence="3">The sequence shown here is derived from an EMBL/GenBank/DDBJ whole genome shotgun (WGS) entry which is preliminary data.</text>
</comment>
<feature type="domain" description="Probable zinc-ribbon" evidence="2">
    <location>
        <begin position="506"/>
        <end position="547"/>
    </location>
</feature>
<accession>A0AAV3Q6Z8</accession>
<feature type="region of interest" description="Disordered" evidence="1">
    <location>
        <begin position="635"/>
        <end position="670"/>
    </location>
</feature>
<dbReference type="EMBL" id="BAABME010003492">
    <property type="protein sequence ID" value="GAA0158998.1"/>
    <property type="molecule type" value="Genomic_DNA"/>
</dbReference>
<dbReference type="AlphaFoldDB" id="A0AAV3Q6Z8"/>
<dbReference type="GO" id="GO:1900150">
    <property type="term" value="P:regulation of defense response to fungus"/>
    <property type="evidence" value="ECO:0007669"/>
    <property type="project" value="InterPro"/>
</dbReference>
<organism evidence="3 4">
    <name type="scientific">Lithospermum erythrorhizon</name>
    <name type="common">Purple gromwell</name>
    <name type="synonym">Lithospermum officinale var. erythrorhizon</name>
    <dbReference type="NCBI Taxonomy" id="34254"/>
    <lineage>
        <taxon>Eukaryota</taxon>
        <taxon>Viridiplantae</taxon>
        <taxon>Streptophyta</taxon>
        <taxon>Embryophyta</taxon>
        <taxon>Tracheophyta</taxon>
        <taxon>Spermatophyta</taxon>
        <taxon>Magnoliopsida</taxon>
        <taxon>eudicotyledons</taxon>
        <taxon>Gunneridae</taxon>
        <taxon>Pentapetalae</taxon>
        <taxon>asterids</taxon>
        <taxon>lamiids</taxon>
        <taxon>Boraginales</taxon>
        <taxon>Boraginaceae</taxon>
        <taxon>Boraginoideae</taxon>
        <taxon>Lithospermeae</taxon>
        <taxon>Lithospermum</taxon>
    </lineage>
</organism>
<dbReference type="PANTHER" id="PTHR31105:SF42">
    <property type="entry name" value="OS02G0258300 PROTEIN"/>
    <property type="match status" value="1"/>
</dbReference>
<dbReference type="InterPro" id="IPR040244">
    <property type="entry name" value="EDR4-like"/>
</dbReference>
<dbReference type="PANTHER" id="PTHR31105">
    <property type="entry name" value="EXTRA-LARGE G-PROTEIN-LIKE"/>
    <property type="match status" value="1"/>
</dbReference>
<sequence length="900" mass="101521">MNPDYNQLDPSMPQIDYNDTSGGKRKITSSECVSEVGSVNNADDPSAEVMLRRVSSASNNQLGDCVAVLRAIKMNGDLETLPDKSDGELETLSGKKMMSLSVGYEYDVESNARYSSEEGRRRFRQGRNENIINLEGATDRWVIDEGENHDERRLANIEKGRFDLNPPDEDENGLRRFEGLPDRRFRGNDELEGPQEYQRRYIEHKKYSASVYSGEGPSSNYSESSYGHREQLKRGFTGHRFNNREYSGDNRDELLRKIDELKDQLSRSSMADNHIQKNPHHLRNVHNHHYNGSEDWVSDSSSGKYRPFMQYPYPDHPSAPTSYMNQYAESSAYMNMHPTGSSHFRWSGNIDIELNSHHLKNLQSDHYNASEDRFYDSPSSKNRPFMQHLFPDQNSASASTMNHYAEPSAHINMHPTGRRPGIPKPYQRFLDIPHNAFSYHYEKPGSLHPLKYSLKTTNMPQIQSENLHLHSRWASEVDSEVSSLAYHQRPRLQPITGSQHCRSIGGGAPFITCENCFESLQVPKRFLAQHGTLKKMRCGSCSSMIVVDISNKNFLVSIPEETNESTLVAGNDNIKLIEGNTNGQGHTNRASLTFSSEDYDHSGYDFQSMDREPIPRLTNQQVFAESAGTIGITSTSEEVAAHNPLAASRRSSSPTESSMKGKPPPPLTGSSLQELFEYSNKYHRGNHFKNGNRISYQETLMSNVTASREKYIKDVSEATELELSSIEYGNTESSLDSGVPRKQGDQLRLNKPAEHDEDNVTVNGHLIPNQLIKKAETVAGPIQPGNYWYDSRAGFWGIIGGPCLGIIPPSIEEFKYPMPENCAGGNTSVYVNGRELHQKDLSLLVSRGLPNERNRYYNIKISGRVIDEMTNEELDTLGNLAPTVSRVKRGFGMKAPKQQH</sequence>
<gene>
    <name evidence="3" type="ORF">LIER_15885</name>
</gene>
<name>A0AAV3Q6Z8_LITER</name>
<dbReference type="InterPro" id="IPR021480">
    <property type="entry name" value="Zinc_ribbon_12"/>
</dbReference>
<proteinExistence type="predicted"/>
<dbReference type="Pfam" id="PF11331">
    <property type="entry name" value="Zn_ribbon_12"/>
    <property type="match status" value="1"/>
</dbReference>